<protein>
    <recommendedName>
        <fullName evidence="3">CNH domain-containing protein</fullName>
    </recommendedName>
</protein>
<evidence type="ECO:0000256" key="2">
    <source>
        <dbReference type="SAM" id="MobiDB-lite"/>
    </source>
</evidence>
<dbReference type="PANTHER" id="PTHR46572:SF2">
    <property type="entry name" value="RHO1 GDP-GTP EXCHANGE PROTEIN 1-RELATED"/>
    <property type="match status" value="1"/>
</dbReference>
<accession>A0A1E3KBF5</accession>
<dbReference type="EMBL" id="MEKH01000002">
    <property type="protein sequence ID" value="ODO10355.1"/>
    <property type="molecule type" value="Genomic_DNA"/>
</dbReference>
<organism evidence="4 5">
    <name type="scientific">Cryptococcus amylolentus CBS 6273</name>
    <dbReference type="NCBI Taxonomy" id="1296118"/>
    <lineage>
        <taxon>Eukaryota</taxon>
        <taxon>Fungi</taxon>
        <taxon>Dikarya</taxon>
        <taxon>Basidiomycota</taxon>
        <taxon>Agaricomycotina</taxon>
        <taxon>Tremellomycetes</taxon>
        <taxon>Tremellales</taxon>
        <taxon>Cryptococcaceae</taxon>
        <taxon>Cryptococcus</taxon>
    </lineage>
</organism>
<dbReference type="AlphaFoldDB" id="A0A1E3KBF5"/>
<evidence type="ECO:0000313" key="5">
    <source>
        <dbReference type="Proteomes" id="UP000095149"/>
    </source>
</evidence>
<feature type="compositionally biased region" description="Pro residues" evidence="2">
    <location>
        <begin position="51"/>
        <end position="65"/>
    </location>
</feature>
<dbReference type="GO" id="GO:0005085">
    <property type="term" value="F:guanyl-nucleotide exchange factor activity"/>
    <property type="evidence" value="ECO:0007669"/>
    <property type="project" value="UniProtKB-KW"/>
</dbReference>
<feature type="compositionally biased region" description="Pro residues" evidence="2">
    <location>
        <begin position="77"/>
        <end position="89"/>
    </location>
</feature>
<evidence type="ECO:0000256" key="1">
    <source>
        <dbReference type="ARBA" id="ARBA00022658"/>
    </source>
</evidence>
<dbReference type="InterPro" id="IPR001180">
    <property type="entry name" value="CNH_dom"/>
</dbReference>
<feature type="domain" description="CNH" evidence="3">
    <location>
        <begin position="1"/>
        <end position="48"/>
    </location>
</feature>
<gene>
    <name evidence="4" type="ORF">I350_00950</name>
</gene>
<dbReference type="PANTHER" id="PTHR46572">
    <property type="entry name" value="RHO1 GDP-GTP EXCHANGE PROTEIN 1-RELATED"/>
    <property type="match status" value="1"/>
</dbReference>
<dbReference type="InterPro" id="IPR052233">
    <property type="entry name" value="Rho-type_GEFs"/>
</dbReference>
<dbReference type="Proteomes" id="UP000095149">
    <property type="component" value="Unassembled WGS sequence"/>
</dbReference>
<feature type="region of interest" description="Disordered" evidence="2">
    <location>
        <begin position="50"/>
        <end position="95"/>
    </location>
</feature>
<evidence type="ECO:0000259" key="3">
    <source>
        <dbReference type="Pfam" id="PF00780"/>
    </source>
</evidence>
<sequence>MVWEGVPTAFALHYPYVVAFEPTFMEVHHVETGHLVQIIPDNNIRCLFADTPPPSQVNAPSPPDRMYPGQAEGAYGRPPPLPAPTPDNPTLPTLQPTLTPRLVAEATAPTRLLPPARALARLPKWADTPFPIRISRLRRCL</sequence>
<dbReference type="OrthoDB" id="2272012at2759"/>
<dbReference type="Pfam" id="PF00780">
    <property type="entry name" value="CNH"/>
    <property type="match status" value="1"/>
</dbReference>
<keyword evidence="1" id="KW-0344">Guanine-nucleotide releasing factor</keyword>
<reference evidence="4 5" key="1">
    <citation type="submission" date="2016-06" db="EMBL/GenBank/DDBJ databases">
        <title>Evolution of pathogenesis and genome organization in the Tremellales.</title>
        <authorList>
            <person name="Cuomo C."/>
            <person name="Litvintseva A."/>
            <person name="Heitman J."/>
            <person name="Chen Y."/>
            <person name="Sun S."/>
            <person name="Springer D."/>
            <person name="Dromer F."/>
            <person name="Young S."/>
            <person name="Zeng Q."/>
            <person name="Chapman S."/>
            <person name="Gujja S."/>
            <person name="Saif S."/>
            <person name="Birren B."/>
        </authorList>
    </citation>
    <scope>NUCLEOTIDE SEQUENCE [LARGE SCALE GENOMIC DNA]</scope>
    <source>
        <strain evidence="4 5">CBS 6273</strain>
    </source>
</reference>
<evidence type="ECO:0000313" key="4">
    <source>
        <dbReference type="EMBL" id="ODO10355.1"/>
    </source>
</evidence>
<comment type="caution">
    <text evidence="4">The sequence shown here is derived from an EMBL/GenBank/DDBJ whole genome shotgun (WGS) entry which is preliminary data.</text>
</comment>
<proteinExistence type="predicted"/>
<name>A0A1E3KBF5_9TREE</name>